<dbReference type="SUPFAM" id="SSF52091">
    <property type="entry name" value="SpoIIaa-like"/>
    <property type="match status" value="1"/>
</dbReference>
<gene>
    <name evidence="4" type="ORF">GA0070214_10570</name>
</gene>
<keyword evidence="5" id="KW-1185">Reference proteome</keyword>
<dbReference type="EMBL" id="FMCS01000005">
    <property type="protein sequence ID" value="SCF02915.1"/>
    <property type="molecule type" value="Genomic_DNA"/>
</dbReference>
<dbReference type="PANTHER" id="PTHR33495">
    <property type="entry name" value="ANTI-SIGMA FACTOR ANTAGONIST TM_1081-RELATED-RELATED"/>
    <property type="match status" value="1"/>
</dbReference>
<dbReference type="PANTHER" id="PTHR33495:SF2">
    <property type="entry name" value="ANTI-SIGMA FACTOR ANTAGONIST TM_1081-RELATED"/>
    <property type="match status" value="1"/>
</dbReference>
<accession>A0A1C4X359</accession>
<proteinExistence type="inferred from homology"/>
<comment type="similarity">
    <text evidence="1 2">Belongs to the anti-sigma-factor antagonist family.</text>
</comment>
<sequence length="123" mass="12987">MMAPSRPVLQARKWLPMASFQARTSREPGRTVIRLAGECDLAVRERLTGTLLAAVDAAPVVVVDLAAVEFLDSTGIHALVAAHHRARAADGRLYLVNAAGSVAALLELTGVGELLRHPGEATD</sequence>
<dbReference type="Pfam" id="PF01740">
    <property type="entry name" value="STAS"/>
    <property type="match status" value="1"/>
</dbReference>
<dbReference type="InterPro" id="IPR002645">
    <property type="entry name" value="STAS_dom"/>
</dbReference>
<dbReference type="AlphaFoldDB" id="A0A1C4X359"/>
<evidence type="ECO:0000256" key="2">
    <source>
        <dbReference type="RuleBase" id="RU003749"/>
    </source>
</evidence>
<evidence type="ECO:0000313" key="5">
    <source>
        <dbReference type="Proteomes" id="UP000199629"/>
    </source>
</evidence>
<evidence type="ECO:0000259" key="3">
    <source>
        <dbReference type="PROSITE" id="PS50801"/>
    </source>
</evidence>
<name>A0A1C4X359_9ACTN</name>
<organism evidence="4 5">
    <name type="scientific">Micromonospora chaiyaphumensis</name>
    <dbReference type="NCBI Taxonomy" id="307119"/>
    <lineage>
        <taxon>Bacteria</taxon>
        <taxon>Bacillati</taxon>
        <taxon>Actinomycetota</taxon>
        <taxon>Actinomycetes</taxon>
        <taxon>Micromonosporales</taxon>
        <taxon>Micromonosporaceae</taxon>
        <taxon>Micromonospora</taxon>
    </lineage>
</organism>
<feature type="domain" description="STAS" evidence="3">
    <location>
        <begin position="20"/>
        <end position="123"/>
    </location>
</feature>
<dbReference type="GO" id="GO:0043856">
    <property type="term" value="F:anti-sigma factor antagonist activity"/>
    <property type="evidence" value="ECO:0007669"/>
    <property type="project" value="InterPro"/>
</dbReference>
<reference evidence="5" key="1">
    <citation type="submission" date="2016-06" db="EMBL/GenBank/DDBJ databases">
        <authorList>
            <person name="Varghese N."/>
            <person name="Submissions Spin"/>
        </authorList>
    </citation>
    <scope>NUCLEOTIDE SEQUENCE [LARGE SCALE GENOMIC DNA]</scope>
    <source>
        <strain evidence="5">DSM 45246</strain>
    </source>
</reference>
<protein>
    <recommendedName>
        <fullName evidence="2">Anti-sigma factor antagonist</fullName>
    </recommendedName>
</protein>
<dbReference type="InterPro" id="IPR003658">
    <property type="entry name" value="Anti-sigma_ant"/>
</dbReference>
<dbReference type="Gene3D" id="3.30.750.24">
    <property type="entry name" value="STAS domain"/>
    <property type="match status" value="1"/>
</dbReference>
<dbReference type="Proteomes" id="UP000199629">
    <property type="component" value="Unassembled WGS sequence"/>
</dbReference>
<dbReference type="InterPro" id="IPR036513">
    <property type="entry name" value="STAS_dom_sf"/>
</dbReference>
<dbReference type="NCBIfam" id="TIGR00377">
    <property type="entry name" value="ant_ant_sig"/>
    <property type="match status" value="1"/>
</dbReference>
<evidence type="ECO:0000256" key="1">
    <source>
        <dbReference type="ARBA" id="ARBA00009013"/>
    </source>
</evidence>
<evidence type="ECO:0000313" key="4">
    <source>
        <dbReference type="EMBL" id="SCF02915.1"/>
    </source>
</evidence>
<dbReference type="PROSITE" id="PS50801">
    <property type="entry name" value="STAS"/>
    <property type="match status" value="1"/>
</dbReference>
<dbReference type="CDD" id="cd07043">
    <property type="entry name" value="STAS_anti-anti-sigma_factors"/>
    <property type="match status" value="1"/>
</dbReference>